<organism evidence="2 3">
    <name type="scientific">Paenibacillus antibioticophila</name>
    <dbReference type="NCBI Taxonomy" id="1274374"/>
    <lineage>
        <taxon>Bacteria</taxon>
        <taxon>Bacillati</taxon>
        <taxon>Bacillota</taxon>
        <taxon>Bacilli</taxon>
        <taxon>Bacillales</taxon>
        <taxon>Paenibacillaceae</taxon>
        <taxon>Paenibacillus</taxon>
    </lineage>
</organism>
<dbReference type="SUPFAM" id="SSF55729">
    <property type="entry name" value="Acyl-CoA N-acyltransferases (Nat)"/>
    <property type="match status" value="1"/>
</dbReference>
<dbReference type="Pfam" id="PF00583">
    <property type="entry name" value="Acetyltransf_1"/>
    <property type="match status" value="1"/>
</dbReference>
<dbReference type="Proteomes" id="UP000681162">
    <property type="component" value="Unassembled WGS sequence"/>
</dbReference>
<sequence length="157" mass="18112">MYLHRKLETRDLEAICTFPQSEEELLFISPRFVYPLTSDQIIGLAKDRFEPTVIIDKQTEKVVAYANIYKDEDGFWLGNVVVSPEYRGQGASQYLIQVMMDKAKNLLKLEQLKLVCHNTNSRGLAFYSKLGFKPYDVKSVFIGQTKLITILMSKELH</sequence>
<evidence type="ECO:0000259" key="1">
    <source>
        <dbReference type="PROSITE" id="PS51186"/>
    </source>
</evidence>
<dbReference type="GO" id="GO:0016747">
    <property type="term" value="F:acyltransferase activity, transferring groups other than amino-acyl groups"/>
    <property type="evidence" value="ECO:0007669"/>
    <property type="project" value="InterPro"/>
</dbReference>
<dbReference type="CDD" id="cd04301">
    <property type="entry name" value="NAT_SF"/>
    <property type="match status" value="1"/>
</dbReference>
<feature type="domain" description="N-acetyltransferase" evidence="1">
    <location>
        <begin position="2"/>
        <end position="157"/>
    </location>
</feature>
<gene>
    <name evidence="2" type="ORF">J41TS12_08330</name>
</gene>
<dbReference type="Gene3D" id="3.40.630.30">
    <property type="match status" value="1"/>
</dbReference>
<keyword evidence="3" id="KW-1185">Reference proteome</keyword>
<comment type="caution">
    <text evidence="2">The sequence shown here is derived from an EMBL/GenBank/DDBJ whole genome shotgun (WGS) entry which is preliminary data.</text>
</comment>
<name>A0A919XMY5_9BACL</name>
<protein>
    <recommendedName>
        <fullName evidence="1">N-acetyltransferase domain-containing protein</fullName>
    </recommendedName>
</protein>
<evidence type="ECO:0000313" key="2">
    <source>
        <dbReference type="EMBL" id="GIO35972.1"/>
    </source>
</evidence>
<dbReference type="RefSeq" id="WP_212938338.1">
    <property type="nucleotide sequence ID" value="NZ_BORR01000002.1"/>
</dbReference>
<dbReference type="AlphaFoldDB" id="A0A919XMY5"/>
<dbReference type="InterPro" id="IPR016181">
    <property type="entry name" value="Acyl_CoA_acyltransferase"/>
</dbReference>
<proteinExistence type="predicted"/>
<evidence type="ECO:0000313" key="3">
    <source>
        <dbReference type="Proteomes" id="UP000681162"/>
    </source>
</evidence>
<dbReference type="InterPro" id="IPR000182">
    <property type="entry name" value="GNAT_dom"/>
</dbReference>
<dbReference type="EMBL" id="BORR01000002">
    <property type="protein sequence ID" value="GIO35972.1"/>
    <property type="molecule type" value="Genomic_DNA"/>
</dbReference>
<accession>A0A919XMY5</accession>
<dbReference type="PROSITE" id="PS51186">
    <property type="entry name" value="GNAT"/>
    <property type="match status" value="1"/>
</dbReference>
<reference evidence="2 3" key="1">
    <citation type="submission" date="2021-03" db="EMBL/GenBank/DDBJ databases">
        <title>Antimicrobial resistance genes in bacteria isolated from Japanese honey, and their potential for conferring macrolide and lincosamide resistance in the American foulbrood pathogen Paenibacillus larvae.</title>
        <authorList>
            <person name="Okamoto M."/>
            <person name="Kumagai M."/>
            <person name="Kanamori H."/>
            <person name="Takamatsu D."/>
        </authorList>
    </citation>
    <scope>NUCLEOTIDE SEQUENCE [LARGE SCALE GENOMIC DNA]</scope>
    <source>
        <strain evidence="2 3">J41TS12</strain>
    </source>
</reference>